<dbReference type="EMBL" id="KI669581">
    <property type="protein sequence ID" value="ETN10940.1"/>
    <property type="molecule type" value="Genomic_DNA"/>
</dbReference>
<feature type="compositionally biased region" description="Polar residues" evidence="1">
    <location>
        <begin position="1"/>
        <end position="12"/>
    </location>
</feature>
<dbReference type="RefSeq" id="XP_008904028.1">
    <property type="nucleotide sequence ID" value="XM_008905780.1"/>
</dbReference>
<feature type="region of interest" description="Disordered" evidence="1">
    <location>
        <begin position="80"/>
        <end position="99"/>
    </location>
</feature>
<protein>
    <submittedName>
        <fullName evidence="2">Uncharacterized protein</fullName>
    </submittedName>
</protein>
<dbReference type="VEuPathDB" id="FungiDB:PPTG_09971"/>
<evidence type="ECO:0000313" key="3">
    <source>
        <dbReference type="Proteomes" id="UP000018817"/>
    </source>
</evidence>
<reference evidence="3" key="1">
    <citation type="submission" date="2011-12" db="EMBL/GenBank/DDBJ databases">
        <authorList>
            <consortium name="The Broad Institute Genome Sequencing Platform"/>
            <person name="Russ C."/>
            <person name="Tyler B."/>
            <person name="Panabieres F."/>
            <person name="Shan W."/>
            <person name="Tripathy S."/>
            <person name="Grunwald N."/>
            <person name="Machado M."/>
            <person name="Young S.K."/>
            <person name="Zeng Q."/>
            <person name="Gargeya S."/>
            <person name="Fitzgerald M."/>
            <person name="Haas B."/>
            <person name="Abouelleil A."/>
            <person name="Alvarado L."/>
            <person name="Arachchi H.M."/>
            <person name="Berlin A."/>
            <person name="Chapman S.B."/>
            <person name="Gearin G."/>
            <person name="Goldberg J."/>
            <person name="Griggs A."/>
            <person name="Gujja S."/>
            <person name="Hansen M."/>
            <person name="Heiman D."/>
            <person name="Howarth C."/>
            <person name="Larimer J."/>
            <person name="Lui A."/>
            <person name="MacDonald P.J.P."/>
            <person name="McCowen C."/>
            <person name="Montmayeur A."/>
            <person name="Murphy C."/>
            <person name="Neiman D."/>
            <person name="Pearson M."/>
            <person name="Priest M."/>
            <person name="Roberts A."/>
            <person name="Saif S."/>
            <person name="Shea T."/>
            <person name="Sisk P."/>
            <person name="Stolte C."/>
            <person name="Sykes S."/>
            <person name="Wortman J."/>
            <person name="Nusbaum C."/>
            <person name="Birren B."/>
        </authorList>
    </citation>
    <scope>NUCLEOTIDE SEQUENCE [LARGE SCALE GENOMIC DNA]</scope>
    <source>
        <strain evidence="3">INRA-310</strain>
    </source>
</reference>
<organism evidence="2 3">
    <name type="scientific">Phytophthora nicotianae (strain INRA-310)</name>
    <name type="common">Phytophthora parasitica</name>
    <dbReference type="NCBI Taxonomy" id="761204"/>
    <lineage>
        <taxon>Eukaryota</taxon>
        <taxon>Sar</taxon>
        <taxon>Stramenopiles</taxon>
        <taxon>Oomycota</taxon>
        <taxon>Peronosporomycetes</taxon>
        <taxon>Peronosporales</taxon>
        <taxon>Peronosporaceae</taxon>
        <taxon>Phytophthora</taxon>
    </lineage>
</organism>
<gene>
    <name evidence="2" type="ORF">PPTG_09971</name>
</gene>
<proteinExistence type="predicted"/>
<feature type="compositionally biased region" description="Polar residues" evidence="1">
    <location>
        <begin position="80"/>
        <end position="98"/>
    </location>
</feature>
<dbReference type="AlphaFoldDB" id="W2QF82"/>
<feature type="region of interest" description="Disordered" evidence="1">
    <location>
        <begin position="1"/>
        <end position="30"/>
    </location>
</feature>
<reference evidence="2 3" key="2">
    <citation type="submission" date="2013-11" db="EMBL/GenBank/DDBJ databases">
        <title>The Genome Sequence of Phytophthora parasitica INRA-310.</title>
        <authorList>
            <consortium name="The Broad Institute Genomics Platform"/>
            <person name="Russ C."/>
            <person name="Tyler B."/>
            <person name="Panabieres F."/>
            <person name="Shan W."/>
            <person name="Tripathy S."/>
            <person name="Grunwald N."/>
            <person name="Machado M."/>
            <person name="Johnson C.S."/>
            <person name="Arredondo F."/>
            <person name="Hong C."/>
            <person name="Coffey M."/>
            <person name="Young S.K."/>
            <person name="Zeng Q."/>
            <person name="Gargeya S."/>
            <person name="Fitzgerald M."/>
            <person name="Abouelleil A."/>
            <person name="Alvarado L."/>
            <person name="Chapman S.B."/>
            <person name="Gainer-Dewar J."/>
            <person name="Goldberg J."/>
            <person name="Griggs A."/>
            <person name="Gujja S."/>
            <person name="Hansen M."/>
            <person name="Howarth C."/>
            <person name="Imamovic A."/>
            <person name="Ireland A."/>
            <person name="Larimer J."/>
            <person name="McCowan C."/>
            <person name="Murphy C."/>
            <person name="Pearson M."/>
            <person name="Poon T.W."/>
            <person name="Priest M."/>
            <person name="Roberts A."/>
            <person name="Saif S."/>
            <person name="Shea T."/>
            <person name="Sykes S."/>
            <person name="Wortman J."/>
            <person name="Nusbaum C."/>
            <person name="Birren B."/>
        </authorList>
    </citation>
    <scope>NUCLEOTIDE SEQUENCE [LARGE SCALE GENOMIC DNA]</scope>
    <source>
        <strain evidence="2 3">INRA-310</strain>
    </source>
</reference>
<dbReference type="Proteomes" id="UP000018817">
    <property type="component" value="Unassembled WGS sequence"/>
</dbReference>
<accession>W2QF82</accession>
<dbReference type="GeneID" id="20179636"/>
<evidence type="ECO:0000256" key="1">
    <source>
        <dbReference type="SAM" id="MobiDB-lite"/>
    </source>
</evidence>
<sequence length="185" mass="19912">MASCTDAASNDESTAEDVKSDSEDDCLDADSIGRSYDADLMREMEVVEHTLDEEEHCTSQAETVSLLKLAALSHGATLSSATLSQESAVEPTQVTSDQLDNERSAADMSFSVFAPSTYAAYEEVSLSQVSLGDINISEQSQLIIEEKPEADASGEHDRATTSKSELCCSRTRCSIELTSPLSRQL</sequence>
<dbReference type="OrthoDB" id="10291561at2759"/>
<evidence type="ECO:0000313" key="2">
    <source>
        <dbReference type="EMBL" id="ETN10940.1"/>
    </source>
</evidence>
<name>W2QF82_PHYN3</name>